<organism evidence="1 2">
    <name type="scientific">Desulfocurvibacter africanus PCS</name>
    <dbReference type="NCBI Taxonomy" id="1262666"/>
    <lineage>
        <taxon>Bacteria</taxon>
        <taxon>Pseudomonadati</taxon>
        <taxon>Thermodesulfobacteriota</taxon>
        <taxon>Desulfovibrionia</taxon>
        <taxon>Desulfovibrionales</taxon>
        <taxon>Desulfovibrionaceae</taxon>
        <taxon>Desulfocurvibacter</taxon>
    </lineage>
</organism>
<dbReference type="OrthoDB" id="5460574at2"/>
<dbReference type="RefSeq" id="WP_005983306.1">
    <property type="nucleotide sequence ID" value="NZ_AOSV01000003.1"/>
</dbReference>
<sequence length="72" mass="8349">MYELQRLLEIEEHIKSGRLAEDFEDGSKSRKEDILEFLEKLMELGELADETATKLIFKDSYLEALSGVKVQK</sequence>
<dbReference type="AlphaFoldDB" id="M5Q2P9"/>
<proteinExistence type="predicted"/>
<dbReference type="PATRIC" id="fig|1262666.3.peg.285"/>
<dbReference type="Proteomes" id="UP000011922">
    <property type="component" value="Unassembled WGS sequence"/>
</dbReference>
<comment type="caution">
    <text evidence="1">The sequence shown here is derived from an EMBL/GenBank/DDBJ whole genome shotgun (WGS) entry which is preliminary data.</text>
</comment>
<reference evidence="1 2" key="1">
    <citation type="journal article" date="2013" name="Genome Announc.">
        <title>Draft Genome Sequence for Desulfovibrio africanus Strain PCS.</title>
        <authorList>
            <person name="Brown S.D."/>
            <person name="Utturkar S.M."/>
            <person name="Arkin A.P."/>
            <person name="Deutschbauer A.M."/>
            <person name="Elias D.A."/>
            <person name="Hazen T.C."/>
            <person name="Chakraborty R."/>
        </authorList>
    </citation>
    <scope>NUCLEOTIDE SEQUENCE [LARGE SCALE GENOMIC DNA]</scope>
    <source>
        <strain evidence="1 2">PCS</strain>
    </source>
</reference>
<name>M5Q2P9_DESAF</name>
<evidence type="ECO:0000313" key="2">
    <source>
        <dbReference type="Proteomes" id="UP000011922"/>
    </source>
</evidence>
<dbReference type="EMBL" id="AOSV01000003">
    <property type="protein sequence ID" value="EMG38656.1"/>
    <property type="molecule type" value="Genomic_DNA"/>
</dbReference>
<evidence type="ECO:0000313" key="1">
    <source>
        <dbReference type="EMBL" id="EMG38656.1"/>
    </source>
</evidence>
<protein>
    <submittedName>
        <fullName evidence="1">Uncharacterized protein</fullName>
    </submittedName>
</protein>
<gene>
    <name evidence="1" type="ORF">PCS_00286</name>
</gene>
<accession>M5Q2P9</accession>